<evidence type="ECO:0000256" key="2">
    <source>
        <dbReference type="ARBA" id="ARBA00012425"/>
    </source>
</evidence>
<evidence type="ECO:0000256" key="10">
    <source>
        <dbReference type="PROSITE-ProRule" id="PRU10141"/>
    </source>
</evidence>
<evidence type="ECO:0000313" key="14">
    <source>
        <dbReference type="EMBL" id="OQV15077.1"/>
    </source>
</evidence>
<feature type="binding site" evidence="10">
    <location>
        <position position="93"/>
    </location>
    <ligand>
        <name>ATP</name>
        <dbReference type="ChEBI" id="CHEBI:30616"/>
    </ligand>
</feature>
<dbReference type="Gene3D" id="1.10.510.10">
    <property type="entry name" value="Transferase(Phosphotransferase) domain 1"/>
    <property type="match status" value="1"/>
</dbReference>
<dbReference type="PROSITE" id="PS50011">
    <property type="entry name" value="PROTEIN_KINASE_DOM"/>
    <property type="match status" value="1"/>
</dbReference>
<keyword evidence="4" id="KW-0808">Transferase</keyword>
<keyword evidence="15" id="KW-1185">Reference proteome</keyword>
<keyword evidence="5 10" id="KW-0547">Nucleotide-binding</keyword>
<dbReference type="GO" id="GO:0005524">
    <property type="term" value="F:ATP binding"/>
    <property type="evidence" value="ECO:0007669"/>
    <property type="project" value="UniProtKB-UniRule"/>
</dbReference>
<evidence type="ECO:0000256" key="12">
    <source>
        <dbReference type="SAM" id="MobiDB-lite"/>
    </source>
</evidence>
<organism evidence="14 15">
    <name type="scientific">Hypsibius exemplaris</name>
    <name type="common">Freshwater tardigrade</name>
    <dbReference type="NCBI Taxonomy" id="2072580"/>
    <lineage>
        <taxon>Eukaryota</taxon>
        <taxon>Metazoa</taxon>
        <taxon>Ecdysozoa</taxon>
        <taxon>Tardigrada</taxon>
        <taxon>Eutardigrada</taxon>
        <taxon>Parachela</taxon>
        <taxon>Hypsibioidea</taxon>
        <taxon>Hypsibiidae</taxon>
        <taxon>Hypsibius</taxon>
    </lineage>
</organism>
<dbReference type="GO" id="GO:0004693">
    <property type="term" value="F:cyclin-dependent protein serine/threonine kinase activity"/>
    <property type="evidence" value="ECO:0007669"/>
    <property type="project" value="UniProtKB-EC"/>
</dbReference>
<dbReference type="PROSITE" id="PS00107">
    <property type="entry name" value="PROTEIN_KINASE_ATP"/>
    <property type="match status" value="1"/>
</dbReference>
<dbReference type="PANTHER" id="PTHR24056:SF254">
    <property type="entry name" value="CYCLIN-DEPENDENT KINASE 2"/>
    <property type="match status" value="1"/>
</dbReference>
<name>A0A1W0WIU0_HYPEX</name>
<dbReference type="InterPro" id="IPR008271">
    <property type="entry name" value="Ser/Thr_kinase_AS"/>
</dbReference>
<dbReference type="Pfam" id="PF00069">
    <property type="entry name" value="Pkinase"/>
    <property type="match status" value="1"/>
</dbReference>
<proteinExistence type="inferred from homology"/>
<evidence type="ECO:0000256" key="5">
    <source>
        <dbReference type="ARBA" id="ARBA00022741"/>
    </source>
</evidence>
<feature type="domain" description="Protein kinase" evidence="13">
    <location>
        <begin position="64"/>
        <end position="349"/>
    </location>
</feature>
<dbReference type="EMBL" id="MTYJ01000094">
    <property type="protein sequence ID" value="OQV15077.1"/>
    <property type="molecule type" value="Genomic_DNA"/>
</dbReference>
<protein>
    <recommendedName>
        <fullName evidence="2">cyclin-dependent kinase</fullName>
        <ecNumber evidence="2">2.7.11.22</ecNumber>
    </recommendedName>
</protein>
<dbReference type="GO" id="GO:0000082">
    <property type="term" value="P:G1/S transition of mitotic cell cycle"/>
    <property type="evidence" value="ECO:0007669"/>
    <property type="project" value="TreeGrafter"/>
</dbReference>
<comment type="catalytic activity">
    <reaction evidence="8">
        <text>L-threonyl-[protein] + ATP = O-phospho-L-threonyl-[protein] + ADP + H(+)</text>
        <dbReference type="Rhea" id="RHEA:46608"/>
        <dbReference type="Rhea" id="RHEA-COMP:11060"/>
        <dbReference type="Rhea" id="RHEA-COMP:11605"/>
        <dbReference type="ChEBI" id="CHEBI:15378"/>
        <dbReference type="ChEBI" id="CHEBI:30013"/>
        <dbReference type="ChEBI" id="CHEBI:30616"/>
        <dbReference type="ChEBI" id="CHEBI:61977"/>
        <dbReference type="ChEBI" id="CHEBI:456216"/>
        <dbReference type="EC" id="2.7.11.22"/>
    </reaction>
</comment>
<evidence type="ECO:0000256" key="1">
    <source>
        <dbReference type="ARBA" id="ARBA00006485"/>
    </source>
</evidence>
<evidence type="ECO:0000256" key="6">
    <source>
        <dbReference type="ARBA" id="ARBA00022777"/>
    </source>
</evidence>
<evidence type="ECO:0000256" key="3">
    <source>
        <dbReference type="ARBA" id="ARBA00022527"/>
    </source>
</evidence>
<evidence type="ECO:0000313" key="15">
    <source>
        <dbReference type="Proteomes" id="UP000192578"/>
    </source>
</evidence>
<evidence type="ECO:0000256" key="9">
    <source>
        <dbReference type="ARBA" id="ARBA00048367"/>
    </source>
</evidence>
<comment type="similarity">
    <text evidence="1">Belongs to the protein kinase superfamily. CMGC Ser/Thr protein kinase family. CDC2/CDKX subfamily.</text>
</comment>
<evidence type="ECO:0000256" key="8">
    <source>
        <dbReference type="ARBA" id="ARBA00047811"/>
    </source>
</evidence>
<dbReference type="GO" id="GO:0010389">
    <property type="term" value="P:regulation of G2/M transition of mitotic cell cycle"/>
    <property type="evidence" value="ECO:0007669"/>
    <property type="project" value="TreeGrafter"/>
</dbReference>
<accession>A0A1W0WIU0</accession>
<dbReference type="InterPro" id="IPR000719">
    <property type="entry name" value="Prot_kinase_dom"/>
</dbReference>
<evidence type="ECO:0000256" key="7">
    <source>
        <dbReference type="ARBA" id="ARBA00022840"/>
    </source>
</evidence>
<feature type="region of interest" description="Disordered" evidence="12">
    <location>
        <begin position="1"/>
        <end position="64"/>
    </location>
</feature>
<keyword evidence="6" id="KW-0418">Kinase</keyword>
<feature type="compositionally biased region" description="Basic and acidic residues" evidence="12">
    <location>
        <begin position="352"/>
        <end position="366"/>
    </location>
</feature>
<dbReference type="PROSITE" id="PS00108">
    <property type="entry name" value="PROTEIN_KINASE_ST"/>
    <property type="match status" value="1"/>
</dbReference>
<feature type="region of interest" description="Disordered" evidence="12">
    <location>
        <begin position="352"/>
        <end position="425"/>
    </location>
</feature>
<dbReference type="EC" id="2.7.11.22" evidence="2"/>
<dbReference type="InterPro" id="IPR011009">
    <property type="entry name" value="Kinase-like_dom_sf"/>
</dbReference>
<dbReference type="GO" id="GO:0051301">
    <property type="term" value="P:cell division"/>
    <property type="evidence" value="ECO:0007669"/>
    <property type="project" value="UniProtKB-KW"/>
</dbReference>
<dbReference type="Gene3D" id="3.30.200.20">
    <property type="entry name" value="Phosphorylase Kinase, domain 1"/>
    <property type="match status" value="1"/>
</dbReference>
<keyword evidence="14" id="KW-0132">Cell division</keyword>
<keyword evidence="3 11" id="KW-0723">Serine/threonine-protein kinase</keyword>
<evidence type="ECO:0000256" key="11">
    <source>
        <dbReference type="RuleBase" id="RU000304"/>
    </source>
</evidence>
<dbReference type="GO" id="GO:0005634">
    <property type="term" value="C:nucleus"/>
    <property type="evidence" value="ECO:0007669"/>
    <property type="project" value="TreeGrafter"/>
</dbReference>
<dbReference type="GO" id="GO:0000307">
    <property type="term" value="C:cyclin-dependent protein kinase holoenzyme complex"/>
    <property type="evidence" value="ECO:0007669"/>
    <property type="project" value="TreeGrafter"/>
</dbReference>
<keyword evidence="14" id="KW-0131">Cell cycle</keyword>
<sequence length="425" mass="47597">MSHHPRKRASGETKKRQQTPSGNASFHQEEPAGVTQIVRKFGLADAPGSNHQGRSSPSPSPKIYKLTSVIGEGTYGVVHRGVDTRNGRMVAIKQMAMDPEGQGLPSVALREITHLGEMSHKNIVNMLDLVVGEKHMMVIFEHLDMDLREFQTEYIKKYKYFSFDMVQRITYQMLLGLGYIHSCSVIHRDMKPQNVLVDKKTLAVKISDFGLARTYTTPLHEMTVEVVTLWYRSPELLLGSDMYTTSADVWSLGVMIIELLENNCPFDPDSEIRALHLIFETLGTPSSAVWKDFPKLRHSCDAFPKWIRKPWKEISPHAPSVALNLIEQMLVYEPKDRITCSDAIAHSMFDHQHGGGDVRDGKDTKPFRAGPPQSPLSPQARIVFEERSSAAATTQCGPSGMAQHPMQQVNATTARGKPPVSQKRD</sequence>
<dbReference type="SMART" id="SM00220">
    <property type="entry name" value="S_TKc"/>
    <property type="match status" value="1"/>
</dbReference>
<dbReference type="Proteomes" id="UP000192578">
    <property type="component" value="Unassembled WGS sequence"/>
</dbReference>
<dbReference type="SUPFAM" id="SSF56112">
    <property type="entry name" value="Protein kinase-like (PK-like)"/>
    <property type="match status" value="1"/>
</dbReference>
<comment type="catalytic activity">
    <reaction evidence="9">
        <text>L-seryl-[protein] + ATP = O-phospho-L-seryl-[protein] + ADP + H(+)</text>
        <dbReference type="Rhea" id="RHEA:17989"/>
        <dbReference type="Rhea" id="RHEA-COMP:9863"/>
        <dbReference type="Rhea" id="RHEA-COMP:11604"/>
        <dbReference type="ChEBI" id="CHEBI:15378"/>
        <dbReference type="ChEBI" id="CHEBI:29999"/>
        <dbReference type="ChEBI" id="CHEBI:30616"/>
        <dbReference type="ChEBI" id="CHEBI:83421"/>
        <dbReference type="ChEBI" id="CHEBI:456216"/>
        <dbReference type="EC" id="2.7.11.22"/>
    </reaction>
</comment>
<comment type="caution">
    <text evidence="14">The sequence shown here is derived from an EMBL/GenBank/DDBJ whole genome shotgun (WGS) entry which is preliminary data.</text>
</comment>
<dbReference type="GO" id="GO:0030332">
    <property type="term" value="F:cyclin binding"/>
    <property type="evidence" value="ECO:0007669"/>
    <property type="project" value="TreeGrafter"/>
</dbReference>
<evidence type="ECO:0000259" key="13">
    <source>
        <dbReference type="PROSITE" id="PS50011"/>
    </source>
</evidence>
<evidence type="ECO:0000256" key="4">
    <source>
        <dbReference type="ARBA" id="ARBA00022679"/>
    </source>
</evidence>
<reference evidence="15" key="1">
    <citation type="submission" date="2017-01" db="EMBL/GenBank/DDBJ databases">
        <title>Comparative genomics of anhydrobiosis in the tardigrade Hypsibius dujardini.</title>
        <authorList>
            <person name="Yoshida Y."/>
            <person name="Koutsovoulos G."/>
            <person name="Laetsch D."/>
            <person name="Stevens L."/>
            <person name="Kumar S."/>
            <person name="Horikawa D."/>
            <person name="Ishino K."/>
            <person name="Komine S."/>
            <person name="Tomita M."/>
            <person name="Blaxter M."/>
            <person name="Arakawa K."/>
        </authorList>
    </citation>
    <scope>NUCLEOTIDE SEQUENCE [LARGE SCALE GENOMIC DNA]</scope>
    <source>
        <strain evidence="15">Z151</strain>
    </source>
</reference>
<dbReference type="GO" id="GO:0007165">
    <property type="term" value="P:signal transduction"/>
    <property type="evidence" value="ECO:0007669"/>
    <property type="project" value="TreeGrafter"/>
</dbReference>
<dbReference type="OrthoDB" id="1732493at2759"/>
<dbReference type="GO" id="GO:0005737">
    <property type="term" value="C:cytoplasm"/>
    <property type="evidence" value="ECO:0007669"/>
    <property type="project" value="TreeGrafter"/>
</dbReference>
<dbReference type="PANTHER" id="PTHR24056">
    <property type="entry name" value="CELL DIVISION PROTEIN KINASE"/>
    <property type="match status" value="1"/>
</dbReference>
<dbReference type="FunFam" id="1.10.510.10:FF:000624">
    <property type="entry name" value="Mitogen-activated protein kinase"/>
    <property type="match status" value="1"/>
</dbReference>
<dbReference type="AlphaFoldDB" id="A0A1W0WIU0"/>
<gene>
    <name evidence="14" type="ORF">BV898_10709</name>
</gene>
<dbReference type="GO" id="GO:0010468">
    <property type="term" value="P:regulation of gene expression"/>
    <property type="evidence" value="ECO:0007669"/>
    <property type="project" value="TreeGrafter"/>
</dbReference>
<dbReference type="InterPro" id="IPR017441">
    <property type="entry name" value="Protein_kinase_ATP_BS"/>
</dbReference>
<keyword evidence="7 10" id="KW-0067">ATP-binding</keyword>
<dbReference type="InterPro" id="IPR050108">
    <property type="entry name" value="CDK"/>
</dbReference>